<dbReference type="RefSeq" id="WP_406787655.1">
    <property type="nucleotide sequence ID" value="NZ_JBJIAA010000008.1"/>
</dbReference>
<dbReference type="SUPFAM" id="SSF53850">
    <property type="entry name" value="Periplasmic binding protein-like II"/>
    <property type="match status" value="1"/>
</dbReference>
<dbReference type="PROSITE" id="PS50931">
    <property type="entry name" value="HTH_LYSR"/>
    <property type="match status" value="1"/>
</dbReference>
<accession>A0ABW8TEU4</accession>
<evidence type="ECO:0000256" key="2">
    <source>
        <dbReference type="ARBA" id="ARBA00023015"/>
    </source>
</evidence>
<comment type="caution">
    <text evidence="6">The sequence shown here is derived from an EMBL/GenBank/DDBJ whole genome shotgun (WGS) entry which is preliminary data.</text>
</comment>
<keyword evidence="3" id="KW-0238">DNA-binding</keyword>
<dbReference type="Pfam" id="PF03466">
    <property type="entry name" value="LysR_substrate"/>
    <property type="match status" value="1"/>
</dbReference>
<keyword evidence="7" id="KW-1185">Reference proteome</keyword>
<dbReference type="PRINTS" id="PR00039">
    <property type="entry name" value="HTHLYSR"/>
</dbReference>
<dbReference type="CDD" id="cd08420">
    <property type="entry name" value="PBP2_CysL_like"/>
    <property type="match status" value="1"/>
</dbReference>
<gene>
    <name evidence="6" type="ORF">ACJDT4_11245</name>
</gene>
<dbReference type="Gene3D" id="3.40.190.290">
    <property type="match status" value="1"/>
</dbReference>
<dbReference type="InterPro" id="IPR005119">
    <property type="entry name" value="LysR_subst-bd"/>
</dbReference>
<dbReference type="Pfam" id="PF00126">
    <property type="entry name" value="HTH_1"/>
    <property type="match status" value="1"/>
</dbReference>
<dbReference type="PANTHER" id="PTHR30126:SF39">
    <property type="entry name" value="HTH-TYPE TRANSCRIPTIONAL REGULATOR CYSL"/>
    <property type="match status" value="1"/>
</dbReference>
<evidence type="ECO:0000313" key="6">
    <source>
        <dbReference type="EMBL" id="MFL0250998.1"/>
    </source>
</evidence>
<feature type="domain" description="HTH lysR-type" evidence="5">
    <location>
        <begin position="1"/>
        <end position="58"/>
    </location>
</feature>
<evidence type="ECO:0000256" key="1">
    <source>
        <dbReference type="ARBA" id="ARBA00009437"/>
    </source>
</evidence>
<evidence type="ECO:0000256" key="3">
    <source>
        <dbReference type="ARBA" id="ARBA00023125"/>
    </source>
</evidence>
<evidence type="ECO:0000259" key="5">
    <source>
        <dbReference type="PROSITE" id="PS50931"/>
    </source>
</evidence>
<protein>
    <submittedName>
        <fullName evidence="6">Selenium metabolism-associated LysR family transcriptional regulator</fullName>
    </submittedName>
</protein>
<comment type="similarity">
    <text evidence="1">Belongs to the LysR transcriptional regulatory family.</text>
</comment>
<sequence>MNERKLRIFYEVSKELNMTKAAEKLYISQPSISQSINDLEKDLGVKLFDRIGKRLYLTYEGDTFLNYTRRILNLYDEGVKVIKEINSLKRGKLKIGASTTIGIYILPDIIGSFSKIYTNIDISLIIENTKNIVRLIEKNKIDIALVEGPAHSDEIDVEKFCDDELVFITSKDHPWTKAKKIPQEDIEKEKIILREKGSGTREVFTTALAQRSINYNIFMELGHTEAIKKAVEAGLGISCISRRCVKDEVSYGKLAICSVDNLKIKRSLYVIHHKDKYITNIIKTFLEFSKKNVERL</sequence>
<dbReference type="EMBL" id="JBJIAA010000008">
    <property type="protein sequence ID" value="MFL0250998.1"/>
    <property type="molecule type" value="Genomic_DNA"/>
</dbReference>
<dbReference type="Proteomes" id="UP001623592">
    <property type="component" value="Unassembled WGS sequence"/>
</dbReference>
<organism evidence="6 7">
    <name type="scientific">Clostridium neuense</name>
    <dbReference type="NCBI Taxonomy" id="1728934"/>
    <lineage>
        <taxon>Bacteria</taxon>
        <taxon>Bacillati</taxon>
        <taxon>Bacillota</taxon>
        <taxon>Clostridia</taxon>
        <taxon>Eubacteriales</taxon>
        <taxon>Clostridiaceae</taxon>
        <taxon>Clostridium</taxon>
    </lineage>
</organism>
<dbReference type="PANTHER" id="PTHR30126">
    <property type="entry name" value="HTH-TYPE TRANSCRIPTIONAL REGULATOR"/>
    <property type="match status" value="1"/>
</dbReference>
<dbReference type="InterPro" id="IPR000847">
    <property type="entry name" value="LysR_HTH_N"/>
</dbReference>
<name>A0ABW8TEU4_9CLOT</name>
<dbReference type="Gene3D" id="1.10.10.10">
    <property type="entry name" value="Winged helix-like DNA-binding domain superfamily/Winged helix DNA-binding domain"/>
    <property type="match status" value="1"/>
</dbReference>
<dbReference type="InterPro" id="IPR036390">
    <property type="entry name" value="WH_DNA-bd_sf"/>
</dbReference>
<keyword evidence="4" id="KW-0804">Transcription</keyword>
<evidence type="ECO:0000313" key="7">
    <source>
        <dbReference type="Proteomes" id="UP001623592"/>
    </source>
</evidence>
<proteinExistence type="inferred from homology"/>
<dbReference type="SUPFAM" id="SSF46785">
    <property type="entry name" value="Winged helix' DNA-binding domain"/>
    <property type="match status" value="1"/>
</dbReference>
<reference evidence="6 7" key="1">
    <citation type="submission" date="2024-11" db="EMBL/GenBank/DDBJ databases">
        <authorList>
            <person name="Heng Y.C."/>
            <person name="Lim A.C.H."/>
            <person name="Lee J.K.Y."/>
            <person name="Kittelmann S."/>
        </authorList>
    </citation>
    <scope>NUCLEOTIDE SEQUENCE [LARGE SCALE GENOMIC DNA]</scope>
    <source>
        <strain evidence="6 7">WILCCON 0114</strain>
    </source>
</reference>
<dbReference type="InterPro" id="IPR036388">
    <property type="entry name" value="WH-like_DNA-bd_sf"/>
</dbReference>
<dbReference type="NCBIfam" id="NF040786">
    <property type="entry name" value="LysR_Sec_metab"/>
    <property type="match status" value="1"/>
</dbReference>
<dbReference type="InterPro" id="IPR047788">
    <property type="entry name" value="LysR-like_Sec_metab"/>
</dbReference>
<keyword evidence="2" id="KW-0805">Transcription regulation</keyword>
<evidence type="ECO:0000256" key="4">
    <source>
        <dbReference type="ARBA" id="ARBA00023163"/>
    </source>
</evidence>